<dbReference type="EMBL" id="UYRV01000110">
    <property type="protein sequence ID" value="VDK42375.1"/>
    <property type="molecule type" value="Genomic_DNA"/>
</dbReference>
<keyword evidence="2" id="KW-1185">Reference proteome</keyword>
<sequence length="147" mass="16532">MAYKYYLTAVDVLDSPFAMPRICAGLHCPYPTANVSASTDPFKCAMKNCPQPRADVHLMLILLRLINATADVIPTPKTFDEAVSMVHNGTADITLKHVFQEKKHRGKVDFTSTVRTFYTGYVVKETTEIEVVNYILKSFTFEVGQHK</sequence>
<accession>A0A3P6QPF0</accession>
<name>A0A3P6QPF0_CYLGO</name>
<dbReference type="SUPFAM" id="SSF53850">
    <property type="entry name" value="Periplasmic binding protein-like II"/>
    <property type="match status" value="1"/>
</dbReference>
<protein>
    <submittedName>
        <fullName evidence="1">Uncharacterized protein</fullName>
    </submittedName>
</protein>
<dbReference type="OrthoDB" id="5866581at2759"/>
<gene>
    <name evidence="1" type="ORF">CGOC_LOCUS110</name>
</gene>
<proteinExistence type="predicted"/>
<dbReference type="Gene3D" id="3.40.190.10">
    <property type="entry name" value="Periplasmic binding protein-like II"/>
    <property type="match status" value="1"/>
</dbReference>
<dbReference type="Proteomes" id="UP000271889">
    <property type="component" value="Unassembled WGS sequence"/>
</dbReference>
<evidence type="ECO:0000313" key="1">
    <source>
        <dbReference type="EMBL" id="VDK42375.1"/>
    </source>
</evidence>
<dbReference type="AlphaFoldDB" id="A0A3P6QPF0"/>
<evidence type="ECO:0000313" key="2">
    <source>
        <dbReference type="Proteomes" id="UP000271889"/>
    </source>
</evidence>
<organism evidence="1 2">
    <name type="scientific">Cylicostephanus goldi</name>
    <name type="common">Nematode worm</name>
    <dbReference type="NCBI Taxonomy" id="71465"/>
    <lineage>
        <taxon>Eukaryota</taxon>
        <taxon>Metazoa</taxon>
        <taxon>Ecdysozoa</taxon>
        <taxon>Nematoda</taxon>
        <taxon>Chromadorea</taxon>
        <taxon>Rhabditida</taxon>
        <taxon>Rhabditina</taxon>
        <taxon>Rhabditomorpha</taxon>
        <taxon>Strongyloidea</taxon>
        <taxon>Strongylidae</taxon>
        <taxon>Cylicostephanus</taxon>
    </lineage>
</organism>
<reference evidence="1 2" key="1">
    <citation type="submission" date="2018-11" db="EMBL/GenBank/DDBJ databases">
        <authorList>
            <consortium name="Pathogen Informatics"/>
        </authorList>
    </citation>
    <scope>NUCLEOTIDE SEQUENCE [LARGE SCALE GENOMIC DNA]</scope>
</reference>